<evidence type="ECO:0000313" key="10">
    <source>
        <dbReference type="Proteomes" id="UP000315010"/>
    </source>
</evidence>
<evidence type="ECO:0000256" key="4">
    <source>
        <dbReference type="ARBA" id="ARBA00022729"/>
    </source>
</evidence>
<dbReference type="Pfam" id="PF00884">
    <property type="entry name" value="Sulfatase"/>
    <property type="match status" value="1"/>
</dbReference>
<dbReference type="Gene3D" id="3.40.720.10">
    <property type="entry name" value="Alkaline Phosphatase, subunit A"/>
    <property type="match status" value="1"/>
</dbReference>
<keyword evidence="10" id="KW-1185">Reference proteome</keyword>
<dbReference type="CDD" id="cd16027">
    <property type="entry name" value="SGSH"/>
    <property type="match status" value="1"/>
</dbReference>
<keyword evidence="3" id="KW-0479">Metal-binding</keyword>
<proteinExistence type="inferred from homology"/>
<dbReference type="PANTHER" id="PTHR42693">
    <property type="entry name" value="ARYLSULFATASE FAMILY MEMBER"/>
    <property type="match status" value="1"/>
</dbReference>
<reference evidence="9 10" key="1">
    <citation type="submission" date="2019-02" db="EMBL/GenBank/DDBJ databases">
        <title>Deep-cultivation of Planctomycetes and their phenomic and genomic characterization uncovers novel biology.</title>
        <authorList>
            <person name="Wiegand S."/>
            <person name="Jogler M."/>
            <person name="Boedeker C."/>
            <person name="Pinto D."/>
            <person name="Vollmers J."/>
            <person name="Rivas-Marin E."/>
            <person name="Kohn T."/>
            <person name="Peeters S.H."/>
            <person name="Heuer A."/>
            <person name="Rast P."/>
            <person name="Oberbeckmann S."/>
            <person name="Bunk B."/>
            <person name="Jeske O."/>
            <person name="Meyerdierks A."/>
            <person name="Storesund J.E."/>
            <person name="Kallscheuer N."/>
            <person name="Luecker S."/>
            <person name="Lage O.M."/>
            <person name="Pohl T."/>
            <person name="Merkel B.J."/>
            <person name="Hornburger P."/>
            <person name="Mueller R.-W."/>
            <person name="Bruemmer F."/>
            <person name="Labrenz M."/>
            <person name="Spormann A.M."/>
            <person name="Op Den Camp H."/>
            <person name="Overmann J."/>
            <person name="Amann R."/>
            <person name="Jetten M.S.M."/>
            <person name="Mascher T."/>
            <person name="Medema M.H."/>
            <person name="Devos D.P."/>
            <person name="Kaster A.-K."/>
            <person name="Ovreas L."/>
            <person name="Rohde M."/>
            <person name="Galperin M.Y."/>
            <person name="Jogler C."/>
        </authorList>
    </citation>
    <scope>NUCLEOTIDE SEQUENCE [LARGE SCALE GENOMIC DNA]</scope>
    <source>
        <strain evidence="9 10">CA13</strain>
    </source>
</reference>
<comment type="cofactor">
    <cofactor evidence="1">
        <name>Ca(2+)</name>
        <dbReference type="ChEBI" id="CHEBI:29108"/>
    </cofactor>
</comment>
<feature type="domain" description="Sulfatase N-terminal" evidence="8">
    <location>
        <begin position="26"/>
        <end position="329"/>
    </location>
</feature>
<organism evidence="9 10">
    <name type="scientific">Novipirellula herctigrandis</name>
    <dbReference type="NCBI Taxonomy" id="2527986"/>
    <lineage>
        <taxon>Bacteria</taxon>
        <taxon>Pseudomonadati</taxon>
        <taxon>Planctomycetota</taxon>
        <taxon>Planctomycetia</taxon>
        <taxon>Pirellulales</taxon>
        <taxon>Pirellulaceae</taxon>
        <taxon>Novipirellula</taxon>
    </lineage>
</organism>
<dbReference type="InterPro" id="IPR050738">
    <property type="entry name" value="Sulfatase"/>
</dbReference>
<evidence type="ECO:0000256" key="1">
    <source>
        <dbReference type="ARBA" id="ARBA00001913"/>
    </source>
</evidence>
<dbReference type="SUPFAM" id="SSF53649">
    <property type="entry name" value="Alkaline phosphatase-like"/>
    <property type="match status" value="1"/>
</dbReference>
<keyword evidence="6" id="KW-0106">Calcium</keyword>
<evidence type="ECO:0000256" key="6">
    <source>
        <dbReference type="ARBA" id="ARBA00022837"/>
    </source>
</evidence>
<dbReference type="EMBL" id="SJPJ01000001">
    <property type="protein sequence ID" value="TWT81333.1"/>
    <property type="molecule type" value="Genomic_DNA"/>
</dbReference>
<evidence type="ECO:0000256" key="3">
    <source>
        <dbReference type="ARBA" id="ARBA00022723"/>
    </source>
</evidence>
<dbReference type="PANTHER" id="PTHR42693:SF42">
    <property type="entry name" value="ARYLSULFATASE G"/>
    <property type="match status" value="1"/>
</dbReference>
<dbReference type="OrthoDB" id="246867at2"/>
<protein>
    <submittedName>
        <fullName evidence="9">Arylsulfatase</fullName>
        <ecNumber evidence="9">3.1.6.1</ecNumber>
    </submittedName>
</protein>
<dbReference type="InterPro" id="IPR000917">
    <property type="entry name" value="Sulfatase_N"/>
</dbReference>
<dbReference type="RefSeq" id="WP_146397208.1">
    <property type="nucleotide sequence ID" value="NZ_SJPJ01000001.1"/>
</dbReference>
<evidence type="ECO:0000313" key="9">
    <source>
        <dbReference type="EMBL" id="TWT81333.1"/>
    </source>
</evidence>
<dbReference type="Proteomes" id="UP000315010">
    <property type="component" value="Unassembled WGS sequence"/>
</dbReference>
<name>A0A5C5Z457_9BACT</name>
<evidence type="ECO:0000259" key="8">
    <source>
        <dbReference type="Pfam" id="PF00884"/>
    </source>
</evidence>
<dbReference type="EC" id="3.1.6.1" evidence="9"/>
<sequence precursor="true">MTKRLTISALFLVAFAFTAQADSPPPNVVLILSDDQSWTDYGFMGHPEIQTPNLDKLAKQSVTFRRGYVPTALCRPSLSTLITGLYSHQNLITGNDPAKTPENQRHAMETGKDPRELLISNIDRNMTVPRLLAPKGYLSFQCGKWWEGSYGRGGFTHGMTRGYPEKGGRHGDDGLKIGREGMQPVNDFIDTAINDEKPFFIWYAPFLPHTPHNPPERILKKYQQSGLTKSIATYYAMCDWFDETCGQLLDRLDEKGVADNTLVIYVTDNGWVQDPDHGGYAPRSKRSPYEGGTRTPIMFRWTGKIEPADRPELCSSIDVVPTILAATGAEIPKQLPGLNLLPHLQDASPIKRNAIFGESFAHDIADIQNPQASLLYRWVIRDHSKLLLTYDGQPGKMKYPPTGGQPQLFDLASDPHEKVNLASKQPALVEELSERLNEWYPVTERKVGVVASPTKQK</sequence>
<keyword evidence="4 7" id="KW-0732">Signal</keyword>
<dbReference type="Gene3D" id="3.30.1120.10">
    <property type="match status" value="1"/>
</dbReference>
<accession>A0A5C5Z457</accession>
<comment type="caution">
    <text evidence="9">The sequence shown here is derived from an EMBL/GenBank/DDBJ whole genome shotgun (WGS) entry which is preliminary data.</text>
</comment>
<evidence type="ECO:0000256" key="7">
    <source>
        <dbReference type="SAM" id="SignalP"/>
    </source>
</evidence>
<gene>
    <name evidence="9" type="ORF">CA13_27850</name>
</gene>
<evidence type="ECO:0000256" key="5">
    <source>
        <dbReference type="ARBA" id="ARBA00022801"/>
    </source>
</evidence>
<dbReference type="GO" id="GO:0046872">
    <property type="term" value="F:metal ion binding"/>
    <property type="evidence" value="ECO:0007669"/>
    <property type="project" value="UniProtKB-KW"/>
</dbReference>
<feature type="chain" id="PRO_5022932503" evidence="7">
    <location>
        <begin position="22"/>
        <end position="457"/>
    </location>
</feature>
<dbReference type="AlphaFoldDB" id="A0A5C5Z457"/>
<keyword evidence="5 9" id="KW-0378">Hydrolase</keyword>
<comment type="similarity">
    <text evidence="2">Belongs to the sulfatase family.</text>
</comment>
<feature type="signal peptide" evidence="7">
    <location>
        <begin position="1"/>
        <end position="21"/>
    </location>
</feature>
<dbReference type="InterPro" id="IPR017850">
    <property type="entry name" value="Alkaline_phosphatase_core_sf"/>
</dbReference>
<dbReference type="GO" id="GO:0004065">
    <property type="term" value="F:arylsulfatase activity"/>
    <property type="evidence" value="ECO:0007669"/>
    <property type="project" value="UniProtKB-EC"/>
</dbReference>
<evidence type="ECO:0000256" key="2">
    <source>
        <dbReference type="ARBA" id="ARBA00008779"/>
    </source>
</evidence>